<dbReference type="Gene3D" id="3.30.1330.60">
    <property type="entry name" value="OmpA-like domain"/>
    <property type="match status" value="1"/>
</dbReference>
<dbReference type="Proteomes" id="UP001627408">
    <property type="component" value="Unassembled WGS sequence"/>
</dbReference>
<dbReference type="InterPro" id="IPR006664">
    <property type="entry name" value="OMP_bac"/>
</dbReference>
<evidence type="ECO:0000256" key="4">
    <source>
        <dbReference type="PROSITE-ProRule" id="PRU00473"/>
    </source>
</evidence>
<sequence length="244" mass="25985">MAGGAAVFLVMFTGLVVTTTLLVTQSNQSEAAALATARGLEEPTLPALDNTVARQDVSLLQSDSVAETPGLATPVEPVQSEVTPETPKPASIEVAAATFAPLGLGADHRYRVPSCVDYLDTLVKITTVNFPLGSDKPADADMIRARNIATAVETCEEVKVIVEGHSDRRGDEQLNMELSWLRAQSVIDQLQREGFDISAMQPRGFGAKRPINLSGTISGEAVNRRVQFTLAPRRASSTVRVSGN</sequence>
<evidence type="ECO:0000313" key="7">
    <source>
        <dbReference type="EMBL" id="MFL4469776.1"/>
    </source>
</evidence>
<dbReference type="CDD" id="cd07185">
    <property type="entry name" value="OmpA_C-like"/>
    <property type="match status" value="1"/>
</dbReference>
<dbReference type="PANTHER" id="PTHR30329:SF21">
    <property type="entry name" value="LIPOPROTEIN YIAD-RELATED"/>
    <property type="match status" value="1"/>
</dbReference>
<organism evidence="7 8">
    <name type="scientific">Tateyamaria armeniaca</name>
    <dbReference type="NCBI Taxonomy" id="2518930"/>
    <lineage>
        <taxon>Bacteria</taxon>
        <taxon>Pseudomonadati</taxon>
        <taxon>Pseudomonadota</taxon>
        <taxon>Alphaproteobacteria</taxon>
        <taxon>Rhodobacterales</taxon>
        <taxon>Roseobacteraceae</taxon>
        <taxon>Tateyamaria</taxon>
    </lineage>
</organism>
<feature type="region of interest" description="Disordered" evidence="5">
    <location>
        <begin position="63"/>
        <end position="87"/>
    </location>
</feature>
<keyword evidence="8" id="KW-1185">Reference proteome</keyword>
<accession>A0ABW8URM6</accession>
<dbReference type="EMBL" id="JBHDIY010000002">
    <property type="protein sequence ID" value="MFL4469776.1"/>
    <property type="molecule type" value="Genomic_DNA"/>
</dbReference>
<evidence type="ECO:0000256" key="1">
    <source>
        <dbReference type="ARBA" id="ARBA00004442"/>
    </source>
</evidence>
<dbReference type="PRINTS" id="PR01021">
    <property type="entry name" value="OMPADOMAIN"/>
</dbReference>
<dbReference type="Pfam" id="PF00691">
    <property type="entry name" value="OmpA"/>
    <property type="match status" value="1"/>
</dbReference>
<evidence type="ECO:0000256" key="5">
    <source>
        <dbReference type="SAM" id="MobiDB-lite"/>
    </source>
</evidence>
<dbReference type="RefSeq" id="WP_407591681.1">
    <property type="nucleotide sequence ID" value="NZ_JBHDIY010000002.1"/>
</dbReference>
<evidence type="ECO:0000259" key="6">
    <source>
        <dbReference type="PROSITE" id="PS51123"/>
    </source>
</evidence>
<reference evidence="7 8" key="1">
    <citation type="submission" date="2024-08" db="EMBL/GenBank/DDBJ databases">
        <title>Tateyamaria sp. nov., isolated from marine algae.</title>
        <authorList>
            <person name="Choi B.J."/>
            <person name="Kim J.M."/>
            <person name="Lee J.K."/>
            <person name="Choi D.G."/>
            <person name="Bayburt H."/>
            <person name="Baek J.H."/>
            <person name="Han D.M."/>
            <person name="Jeon C.O."/>
        </authorList>
    </citation>
    <scope>NUCLEOTIDE SEQUENCE [LARGE SCALE GENOMIC DNA]</scope>
    <source>
        <strain evidence="7 8">KMU-156</strain>
    </source>
</reference>
<dbReference type="InterPro" id="IPR006665">
    <property type="entry name" value="OmpA-like"/>
</dbReference>
<protein>
    <submittedName>
        <fullName evidence="7">OmpA family protein</fullName>
    </submittedName>
</protein>
<dbReference type="InterPro" id="IPR036737">
    <property type="entry name" value="OmpA-like_sf"/>
</dbReference>
<comment type="subcellular location">
    <subcellularLocation>
        <location evidence="1">Cell outer membrane</location>
    </subcellularLocation>
</comment>
<proteinExistence type="predicted"/>
<evidence type="ECO:0000313" key="8">
    <source>
        <dbReference type="Proteomes" id="UP001627408"/>
    </source>
</evidence>
<keyword evidence="2 4" id="KW-0472">Membrane</keyword>
<evidence type="ECO:0000256" key="2">
    <source>
        <dbReference type="ARBA" id="ARBA00023136"/>
    </source>
</evidence>
<dbReference type="SUPFAM" id="SSF103088">
    <property type="entry name" value="OmpA-like"/>
    <property type="match status" value="1"/>
</dbReference>
<gene>
    <name evidence="7" type="ORF">ACERZ8_07815</name>
</gene>
<evidence type="ECO:0000256" key="3">
    <source>
        <dbReference type="ARBA" id="ARBA00023237"/>
    </source>
</evidence>
<feature type="domain" description="OmpA-like" evidence="6">
    <location>
        <begin position="117"/>
        <end position="234"/>
    </location>
</feature>
<dbReference type="InterPro" id="IPR050330">
    <property type="entry name" value="Bact_OuterMem_StrucFunc"/>
</dbReference>
<dbReference type="PANTHER" id="PTHR30329">
    <property type="entry name" value="STATOR ELEMENT OF FLAGELLAR MOTOR COMPLEX"/>
    <property type="match status" value="1"/>
</dbReference>
<keyword evidence="3" id="KW-0998">Cell outer membrane</keyword>
<comment type="caution">
    <text evidence="7">The sequence shown here is derived from an EMBL/GenBank/DDBJ whole genome shotgun (WGS) entry which is preliminary data.</text>
</comment>
<dbReference type="PROSITE" id="PS51123">
    <property type="entry name" value="OMPA_2"/>
    <property type="match status" value="1"/>
</dbReference>
<name>A0ABW8URM6_9RHOB</name>